<protein>
    <recommendedName>
        <fullName evidence="5">C-type lysozyme inhibitor domain-containing protein</fullName>
    </recommendedName>
</protein>
<dbReference type="Gene3D" id="2.40.128.200">
    <property type="match status" value="1"/>
</dbReference>
<dbReference type="InterPro" id="IPR018660">
    <property type="entry name" value="MliC"/>
</dbReference>
<dbReference type="OrthoDB" id="5348860at2"/>
<keyword evidence="4" id="KW-0449">Lipoprotein</keyword>
<organism evidence="6 7">
    <name type="scientific">Aeromonas lusitana</name>
    <dbReference type="NCBI Taxonomy" id="931529"/>
    <lineage>
        <taxon>Bacteria</taxon>
        <taxon>Pseudomonadati</taxon>
        <taxon>Pseudomonadota</taxon>
        <taxon>Gammaproteobacteria</taxon>
        <taxon>Aeromonadales</taxon>
        <taxon>Aeromonadaceae</taxon>
        <taxon>Aeromonas</taxon>
    </lineage>
</organism>
<accession>A0A2M8HF72</accession>
<dbReference type="EMBL" id="PGCP01000001">
    <property type="protein sequence ID" value="PJC95214.1"/>
    <property type="molecule type" value="Genomic_DNA"/>
</dbReference>
<keyword evidence="3" id="KW-0564">Palmitate</keyword>
<sequence>MKHAKLFLLGAGALTLLSGCELGAGKLGVTGGDSVTYLCEQNKKVQVRYFSLSDDSLNFIKLALPDGKDYTLPQAVSASGARYTDDHEVVWWNKGKEGFVEMRDQEGEWQSLYNACKEQ</sequence>
<evidence type="ECO:0000313" key="6">
    <source>
        <dbReference type="EMBL" id="PJC95214.1"/>
    </source>
</evidence>
<feature type="domain" description="C-type lysozyme inhibitor" evidence="5">
    <location>
        <begin position="37"/>
        <end position="108"/>
    </location>
</feature>
<proteinExistence type="predicted"/>
<dbReference type="PROSITE" id="PS51257">
    <property type="entry name" value="PROKAR_LIPOPROTEIN"/>
    <property type="match status" value="1"/>
</dbReference>
<evidence type="ECO:0000259" key="5">
    <source>
        <dbReference type="Pfam" id="PF09864"/>
    </source>
</evidence>
<evidence type="ECO:0000313" key="7">
    <source>
        <dbReference type="Proteomes" id="UP000232060"/>
    </source>
</evidence>
<evidence type="ECO:0000256" key="4">
    <source>
        <dbReference type="ARBA" id="ARBA00023288"/>
    </source>
</evidence>
<gene>
    <name evidence="6" type="ORF">CUC44_00555</name>
</gene>
<evidence type="ECO:0000256" key="2">
    <source>
        <dbReference type="ARBA" id="ARBA00023136"/>
    </source>
</evidence>
<dbReference type="Proteomes" id="UP000232060">
    <property type="component" value="Unassembled WGS sequence"/>
</dbReference>
<name>A0A2M8HF72_9GAMM</name>
<dbReference type="SUPFAM" id="SSF141488">
    <property type="entry name" value="YdhA-like"/>
    <property type="match status" value="1"/>
</dbReference>
<keyword evidence="2" id="KW-0472">Membrane</keyword>
<keyword evidence="7" id="KW-1185">Reference proteome</keyword>
<dbReference type="AlphaFoldDB" id="A0A2M8HF72"/>
<dbReference type="InterPro" id="IPR036328">
    <property type="entry name" value="MliC_sf"/>
</dbReference>
<evidence type="ECO:0000256" key="3">
    <source>
        <dbReference type="ARBA" id="ARBA00023139"/>
    </source>
</evidence>
<reference evidence="6 7" key="1">
    <citation type="submission" date="2017-11" db="EMBL/GenBank/DDBJ databases">
        <title>Draft genome sequence of environmental isolate Aeromonas lusitania sp. nov. MDC 2473.</title>
        <authorList>
            <person name="Colston S.M."/>
            <person name="Navarro A."/>
            <person name="Martinez-Murcia A.J."/>
            <person name="Graf J."/>
        </authorList>
    </citation>
    <scope>NUCLEOTIDE SEQUENCE [LARGE SCALE GENOMIC DNA]</scope>
    <source>
        <strain evidence="6 7">MDC 2473</strain>
    </source>
</reference>
<comment type="caution">
    <text evidence="6">The sequence shown here is derived from an EMBL/GenBank/DDBJ whole genome shotgun (WGS) entry which is preliminary data.</text>
</comment>
<dbReference type="RefSeq" id="WP_100858060.1">
    <property type="nucleotide sequence ID" value="NZ_PGCP01000001.1"/>
</dbReference>
<keyword evidence="1" id="KW-0732">Signal</keyword>
<evidence type="ECO:0000256" key="1">
    <source>
        <dbReference type="ARBA" id="ARBA00022729"/>
    </source>
</evidence>
<dbReference type="Pfam" id="PF09864">
    <property type="entry name" value="MliC"/>
    <property type="match status" value="1"/>
</dbReference>